<dbReference type="PANTHER" id="PTHR32196">
    <property type="entry name" value="ABC TRANSPORTER PERMEASE PROTEIN YPHD-RELATED-RELATED"/>
    <property type="match status" value="1"/>
</dbReference>
<dbReference type="OrthoDB" id="9808136at2"/>
<dbReference type="GO" id="GO:0005886">
    <property type="term" value="C:plasma membrane"/>
    <property type="evidence" value="ECO:0007669"/>
    <property type="project" value="UniProtKB-SubCell"/>
</dbReference>
<evidence type="ECO:0000313" key="9">
    <source>
        <dbReference type="EMBL" id="TWF75279.1"/>
    </source>
</evidence>
<evidence type="ECO:0000313" key="10">
    <source>
        <dbReference type="Proteomes" id="UP000321261"/>
    </source>
</evidence>
<dbReference type="InterPro" id="IPR001851">
    <property type="entry name" value="ABC_transp_permease"/>
</dbReference>
<evidence type="ECO:0000256" key="8">
    <source>
        <dbReference type="SAM" id="Phobius"/>
    </source>
</evidence>
<evidence type="ECO:0000256" key="5">
    <source>
        <dbReference type="ARBA" id="ARBA00022692"/>
    </source>
</evidence>
<sequence>MTSVSFLRRDDLRERVVAAVPAAVLVVLVLAVASREPSFLGAASLRALLEGAAPLLLLALGQTFVILIGGIDLSVAVLASLGTVLLASWLPSAGVGGVLATLAATTLAGALNGAVSAYAQVPSFVVTLGAMGLWSGVALTVSGASTISIAEGYDTIFWLRDLRVAGLPIAAVLAIVAVLVAAALMRVLANGRALHAMGRAERAALMSGARTPRLRVLAFALSGLCAGLASVVLAASQFSGAPTLADSLLLPAIAAVVVGGTAITGGVGGPLRTLVGALLIAVLRIGMSVMGVDPSYEQIVYGAVIVSAVALTMNRGHVGIVK</sequence>
<evidence type="ECO:0000256" key="2">
    <source>
        <dbReference type="ARBA" id="ARBA00022448"/>
    </source>
</evidence>
<keyword evidence="5 8" id="KW-0812">Transmembrane</keyword>
<dbReference type="GO" id="GO:0022857">
    <property type="term" value="F:transmembrane transporter activity"/>
    <property type="evidence" value="ECO:0007669"/>
    <property type="project" value="InterPro"/>
</dbReference>
<dbReference type="Pfam" id="PF02653">
    <property type="entry name" value="BPD_transp_2"/>
    <property type="match status" value="1"/>
</dbReference>
<dbReference type="Proteomes" id="UP000321261">
    <property type="component" value="Unassembled WGS sequence"/>
</dbReference>
<feature type="transmembrane region" description="Helical" evidence="8">
    <location>
        <begin position="298"/>
        <end position="316"/>
    </location>
</feature>
<keyword evidence="6 8" id="KW-1133">Transmembrane helix</keyword>
<feature type="transmembrane region" description="Helical" evidence="8">
    <location>
        <begin position="93"/>
        <end position="112"/>
    </location>
</feature>
<organism evidence="9 10">
    <name type="scientific">Pseudonocardia hierapolitana</name>
    <dbReference type="NCBI Taxonomy" id="1128676"/>
    <lineage>
        <taxon>Bacteria</taxon>
        <taxon>Bacillati</taxon>
        <taxon>Actinomycetota</taxon>
        <taxon>Actinomycetes</taxon>
        <taxon>Pseudonocardiales</taxon>
        <taxon>Pseudonocardiaceae</taxon>
        <taxon>Pseudonocardia</taxon>
    </lineage>
</organism>
<proteinExistence type="predicted"/>
<protein>
    <submittedName>
        <fullName evidence="9">Monosaccharide ABC transporter membrane protein (CUT2 family)</fullName>
    </submittedName>
</protein>
<feature type="transmembrane region" description="Helical" evidence="8">
    <location>
        <begin position="248"/>
        <end position="267"/>
    </location>
</feature>
<evidence type="ECO:0000256" key="1">
    <source>
        <dbReference type="ARBA" id="ARBA00004651"/>
    </source>
</evidence>
<evidence type="ECO:0000256" key="6">
    <source>
        <dbReference type="ARBA" id="ARBA00022989"/>
    </source>
</evidence>
<gene>
    <name evidence="9" type="ORF">FHX44_111163</name>
</gene>
<reference evidence="9 10" key="1">
    <citation type="submission" date="2019-06" db="EMBL/GenBank/DDBJ databases">
        <title>Sequencing the genomes of 1000 actinobacteria strains.</title>
        <authorList>
            <person name="Klenk H.-P."/>
        </authorList>
    </citation>
    <scope>NUCLEOTIDE SEQUENCE [LARGE SCALE GENOMIC DNA]</scope>
    <source>
        <strain evidence="9 10">DSM 45671</strain>
    </source>
</reference>
<keyword evidence="3" id="KW-1003">Cell membrane</keyword>
<dbReference type="AlphaFoldDB" id="A0A561SK90"/>
<keyword evidence="4" id="KW-0997">Cell inner membrane</keyword>
<name>A0A561SK90_9PSEU</name>
<dbReference type="CDD" id="cd06579">
    <property type="entry name" value="TM_PBP1_transp_AraH_like"/>
    <property type="match status" value="1"/>
</dbReference>
<dbReference type="PANTHER" id="PTHR32196:SF21">
    <property type="entry name" value="ABC TRANSPORTER PERMEASE PROTEIN YPHD-RELATED"/>
    <property type="match status" value="1"/>
</dbReference>
<evidence type="ECO:0000256" key="4">
    <source>
        <dbReference type="ARBA" id="ARBA00022519"/>
    </source>
</evidence>
<keyword evidence="2" id="KW-0813">Transport</keyword>
<comment type="caution">
    <text evidence="9">The sequence shown here is derived from an EMBL/GenBank/DDBJ whole genome shotgun (WGS) entry which is preliminary data.</text>
</comment>
<evidence type="ECO:0000256" key="3">
    <source>
        <dbReference type="ARBA" id="ARBA00022475"/>
    </source>
</evidence>
<feature type="transmembrane region" description="Helical" evidence="8">
    <location>
        <begin position="274"/>
        <end position="292"/>
    </location>
</feature>
<evidence type="ECO:0000256" key="7">
    <source>
        <dbReference type="ARBA" id="ARBA00023136"/>
    </source>
</evidence>
<dbReference type="RefSeq" id="WP_147254507.1">
    <property type="nucleotide sequence ID" value="NZ_VIWU01000001.1"/>
</dbReference>
<comment type="subcellular location">
    <subcellularLocation>
        <location evidence="1">Cell membrane</location>
        <topology evidence="1">Multi-pass membrane protein</topology>
    </subcellularLocation>
</comment>
<dbReference type="EMBL" id="VIWU01000001">
    <property type="protein sequence ID" value="TWF75279.1"/>
    <property type="molecule type" value="Genomic_DNA"/>
</dbReference>
<feature type="transmembrane region" description="Helical" evidence="8">
    <location>
        <begin position="169"/>
        <end position="189"/>
    </location>
</feature>
<keyword evidence="7 8" id="KW-0472">Membrane</keyword>
<feature type="transmembrane region" description="Helical" evidence="8">
    <location>
        <begin position="12"/>
        <end position="33"/>
    </location>
</feature>
<feature type="transmembrane region" description="Helical" evidence="8">
    <location>
        <begin position="124"/>
        <end position="149"/>
    </location>
</feature>
<keyword evidence="10" id="KW-1185">Reference proteome</keyword>
<feature type="transmembrane region" description="Helical" evidence="8">
    <location>
        <begin position="216"/>
        <end position="236"/>
    </location>
</feature>
<accession>A0A561SK90</accession>